<organism evidence="5 6">
    <name type="scientific">Bacteroides caecimuris</name>
    <dbReference type="NCBI Taxonomy" id="1796613"/>
    <lineage>
        <taxon>Bacteria</taxon>
        <taxon>Pseudomonadati</taxon>
        <taxon>Bacteroidota</taxon>
        <taxon>Bacteroidia</taxon>
        <taxon>Bacteroidales</taxon>
        <taxon>Bacteroidaceae</taxon>
        <taxon>Bacteroides</taxon>
    </lineage>
</organism>
<keyword evidence="6" id="KW-1185">Reference proteome</keyword>
<dbReference type="Gene3D" id="3.55.50.30">
    <property type="match status" value="1"/>
</dbReference>
<dbReference type="PANTHER" id="PTHR30273">
    <property type="entry name" value="PERIPLASMIC SIGNAL SENSOR AND SIGMA FACTOR ACTIVATOR FECR-RELATED"/>
    <property type="match status" value="1"/>
</dbReference>
<sequence>MEEKYIKRIAVLIGRELTGKITEYERGMLAEWRRQSDKNEQLYQRLTDKERLAQEYRQMKSVGIERPLADMKGRIARLTVRSERAKLIFRLWAGVAAIVLLILVWKGNGWIYHSAFMEEKGLQADEIRPGQTQATLILSTGENITLDSDTLITGQKKMCSAVRAQSVSSPTVSGTEKVKAKAKANILITPRGGEFKIVLEDGTEVWLNAESKLTYPETFGNAERRVAVRGEAYFKVHKDLEKPFYIETDGQLIRVYGTEFNVRSYEEDETVCTTLVEGSISIRPVGTGQGELVLAPNHQSLFNKKDATACLRTVNPEVFVSWKNGMFVFEEQNLEQIMCTLSRWYNFTYTFKDESLKETVFMGSIPRYAEFDDVIHILEKSGGIKLEMKGQNIILSKR</sequence>
<reference evidence="6" key="1">
    <citation type="submission" date="2016-04" db="EMBL/GenBank/DDBJ databases">
        <title>Complete Genome Sequences of Twelve Strains of a Stable Defined Moderately Diverse Mouse Microbiota 2 (sDMDMm2).</title>
        <authorList>
            <person name="Uchimura Y."/>
            <person name="Wyss M."/>
            <person name="Brugiroux S."/>
            <person name="Limenitakis J.P."/>
            <person name="Stecher B."/>
            <person name="McCoy K.D."/>
            <person name="Macpherson A.J."/>
        </authorList>
    </citation>
    <scope>NUCLEOTIDE SEQUENCE [LARGE SCALE GENOMIC DNA]</scope>
    <source>
        <strain evidence="6">I48</strain>
    </source>
</reference>
<feature type="domain" description="FecR protein" evidence="3">
    <location>
        <begin position="188"/>
        <end position="280"/>
    </location>
</feature>
<protein>
    <recommendedName>
        <fullName evidence="7">FecR family protein</fullName>
    </recommendedName>
</protein>
<evidence type="ECO:0000259" key="3">
    <source>
        <dbReference type="Pfam" id="PF04773"/>
    </source>
</evidence>
<keyword evidence="2" id="KW-1133">Transmembrane helix</keyword>
<dbReference type="Pfam" id="PF16344">
    <property type="entry name" value="FecR_C"/>
    <property type="match status" value="1"/>
</dbReference>
<accession>A0A1C7GVK1</accession>
<dbReference type="OrthoDB" id="1493027at2"/>
<evidence type="ECO:0000256" key="1">
    <source>
        <dbReference type="SAM" id="Coils"/>
    </source>
</evidence>
<feature type="transmembrane region" description="Helical" evidence="2">
    <location>
        <begin position="87"/>
        <end position="105"/>
    </location>
</feature>
<gene>
    <name evidence="5" type="ORF">A4V03_01015</name>
</gene>
<dbReference type="PANTHER" id="PTHR30273:SF2">
    <property type="entry name" value="PROTEIN FECR"/>
    <property type="match status" value="1"/>
</dbReference>
<dbReference type="InterPro" id="IPR032508">
    <property type="entry name" value="FecR_C"/>
</dbReference>
<dbReference type="InterPro" id="IPR006860">
    <property type="entry name" value="FecR"/>
</dbReference>
<dbReference type="GeneID" id="82185713"/>
<evidence type="ECO:0000313" key="6">
    <source>
        <dbReference type="Proteomes" id="UP000092631"/>
    </source>
</evidence>
<evidence type="ECO:0008006" key="7">
    <source>
        <dbReference type="Google" id="ProtNLM"/>
    </source>
</evidence>
<dbReference type="FunFam" id="2.60.120.1440:FF:000001">
    <property type="entry name" value="Putative anti-sigma factor"/>
    <property type="match status" value="1"/>
</dbReference>
<keyword evidence="1" id="KW-0175">Coiled coil</keyword>
<dbReference type="KEGG" id="bcae:A4V03_01015"/>
<dbReference type="GO" id="GO:0016989">
    <property type="term" value="F:sigma factor antagonist activity"/>
    <property type="evidence" value="ECO:0007669"/>
    <property type="project" value="TreeGrafter"/>
</dbReference>
<evidence type="ECO:0000313" key="5">
    <source>
        <dbReference type="EMBL" id="ANU56323.1"/>
    </source>
</evidence>
<keyword evidence="2" id="KW-0812">Transmembrane</keyword>
<dbReference type="Gene3D" id="2.60.120.1440">
    <property type="match status" value="1"/>
</dbReference>
<proteinExistence type="predicted"/>
<dbReference type="EMBL" id="CP015401">
    <property type="protein sequence ID" value="ANU56323.1"/>
    <property type="molecule type" value="Genomic_DNA"/>
</dbReference>
<feature type="domain" description="Protein FecR C-terminal" evidence="4">
    <location>
        <begin position="327"/>
        <end position="395"/>
    </location>
</feature>
<evidence type="ECO:0000259" key="4">
    <source>
        <dbReference type="Pfam" id="PF16344"/>
    </source>
</evidence>
<dbReference type="Proteomes" id="UP000092631">
    <property type="component" value="Chromosome"/>
</dbReference>
<evidence type="ECO:0000256" key="2">
    <source>
        <dbReference type="SAM" id="Phobius"/>
    </source>
</evidence>
<dbReference type="RefSeq" id="WP_065537612.1">
    <property type="nucleotide sequence ID" value="NZ_CAPDLJ010000030.1"/>
</dbReference>
<dbReference type="AlphaFoldDB" id="A0A1C7GVK1"/>
<name>A0A1C7GVK1_9BACE</name>
<dbReference type="Pfam" id="PF04773">
    <property type="entry name" value="FecR"/>
    <property type="match status" value="1"/>
</dbReference>
<dbReference type="InterPro" id="IPR012373">
    <property type="entry name" value="Ferrdict_sens_TM"/>
</dbReference>
<keyword evidence="2" id="KW-0472">Membrane</keyword>
<feature type="coiled-coil region" evidence="1">
    <location>
        <begin position="29"/>
        <end position="59"/>
    </location>
</feature>